<feature type="domain" description="4Fe-4S ferredoxin-type" evidence="4">
    <location>
        <begin position="534"/>
        <end position="563"/>
    </location>
</feature>
<keyword evidence="6" id="KW-1185">Reference proteome</keyword>
<dbReference type="PANTHER" id="PTHR42783:SF3">
    <property type="entry name" value="GLUTAMATE SYNTHASE [NADPH] SMALL CHAIN-RELATED"/>
    <property type="match status" value="1"/>
</dbReference>
<dbReference type="SUPFAM" id="SSF46548">
    <property type="entry name" value="alpha-helical ferredoxin"/>
    <property type="match status" value="1"/>
</dbReference>
<accession>L0DXI4</accession>
<evidence type="ECO:0000313" key="6">
    <source>
        <dbReference type="Proteomes" id="UP000010809"/>
    </source>
</evidence>
<evidence type="ECO:0000256" key="3">
    <source>
        <dbReference type="ARBA" id="ARBA00023014"/>
    </source>
</evidence>
<protein>
    <submittedName>
        <fullName evidence="5">NADPH-dependent glutamate synthase beta chain-like protein</fullName>
    </submittedName>
</protein>
<dbReference type="RefSeq" id="WP_015258802.1">
    <property type="nucleotide sequence ID" value="NC_019902.2"/>
</dbReference>
<dbReference type="eggNOG" id="COG1144">
    <property type="taxonomic scope" value="Bacteria"/>
</dbReference>
<dbReference type="InterPro" id="IPR036188">
    <property type="entry name" value="FAD/NAD-bd_sf"/>
</dbReference>
<dbReference type="PROSITE" id="PS51379">
    <property type="entry name" value="4FE4S_FER_2"/>
    <property type="match status" value="1"/>
</dbReference>
<dbReference type="PRINTS" id="PR00419">
    <property type="entry name" value="ADXRDTASE"/>
</dbReference>
<dbReference type="SUPFAM" id="SSF51971">
    <property type="entry name" value="Nucleotide-binding domain"/>
    <property type="match status" value="1"/>
</dbReference>
<dbReference type="InterPro" id="IPR023753">
    <property type="entry name" value="FAD/NAD-binding_dom"/>
</dbReference>
<name>L0DXI4_THIND</name>
<dbReference type="GO" id="GO:0016491">
    <property type="term" value="F:oxidoreductase activity"/>
    <property type="evidence" value="ECO:0007669"/>
    <property type="project" value="InterPro"/>
</dbReference>
<dbReference type="Gene3D" id="1.10.1060.10">
    <property type="entry name" value="Alpha-helical ferredoxin"/>
    <property type="match status" value="1"/>
</dbReference>
<dbReference type="Proteomes" id="UP000010809">
    <property type="component" value="Chromosome"/>
</dbReference>
<dbReference type="InterPro" id="IPR028261">
    <property type="entry name" value="DPD_II"/>
</dbReference>
<proteinExistence type="predicted"/>
<dbReference type="Gene3D" id="3.30.70.20">
    <property type="match status" value="1"/>
</dbReference>
<dbReference type="InterPro" id="IPR017900">
    <property type="entry name" value="4Fe4S_Fe_S_CS"/>
</dbReference>
<evidence type="ECO:0000256" key="2">
    <source>
        <dbReference type="ARBA" id="ARBA00023004"/>
    </source>
</evidence>
<keyword evidence="1" id="KW-0479">Metal-binding</keyword>
<dbReference type="PATRIC" id="fig|1255043.3.peg.2036"/>
<dbReference type="OrthoDB" id="9803192at2"/>
<evidence type="ECO:0000256" key="1">
    <source>
        <dbReference type="ARBA" id="ARBA00022723"/>
    </source>
</evidence>
<dbReference type="SUPFAM" id="SSF54862">
    <property type="entry name" value="4Fe-4S ferredoxins"/>
    <property type="match status" value="1"/>
</dbReference>
<dbReference type="EMBL" id="CP003989">
    <property type="protein sequence ID" value="AGA33675.1"/>
    <property type="molecule type" value="Genomic_DNA"/>
</dbReference>
<dbReference type="GO" id="GO:0051536">
    <property type="term" value="F:iron-sulfur cluster binding"/>
    <property type="evidence" value="ECO:0007669"/>
    <property type="project" value="UniProtKB-KW"/>
</dbReference>
<reference evidence="5" key="1">
    <citation type="submission" date="2015-12" db="EMBL/GenBank/DDBJ databases">
        <authorList>
            <person name="Tikhonova T.V."/>
            <person name="Pavlov A.R."/>
            <person name="Beletsky A.V."/>
            <person name="Mardanov A.V."/>
            <person name="Sorokin D.Y."/>
            <person name="Ravin N.V."/>
            <person name="Popov V.O."/>
        </authorList>
    </citation>
    <scope>NUCLEOTIDE SEQUENCE</scope>
    <source>
        <strain evidence="5">DSM 14787</strain>
    </source>
</reference>
<gene>
    <name evidence="5" type="ordered locus">TVNIR_2014</name>
</gene>
<dbReference type="Gene3D" id="3.50.50.60">
    <property type="entry name" value="FAD/NAD(P)-binding domain"/>
    <property type="match status" value="2"/>
</dbReference>
<dbReference type="HOGENOM" id="CLU_000422_3_4_6"/>
<dbReference type="PANTHER" id="PTHR42783">
    <property type="entry name" value="GLUTAMATE SYNTHASE [NADPH] SMALL CHAIN"/>
    <property type="match status" value="1"/>
</dbReference>
<dbReference type="GO" id="GO:0046872">
    <property type="term" value="F:metal ion binding"/>
    <property type="evidence" value="ECO:0007669"/>
    <property type="project" value="UniProtKB-KW"/>
</dbReference>
<dbReference type="AlphaFoldDB" id="L0DXI4"/>
<dbReference type="InterPro" id="IPR017896">
    <property type="entry name" value="4Fe4S_Fe-S-bd"/>
</dbReference>
<keyword evidence="3" id="KW-0411">Iron-sulfur</keyword>
<sequence length="563" mass="61340">MIEIPRGAFARPGTSLDFKTGTWRVERPVHQRRAAPCHSACPAGEDAQAYLAKAEVGDLRGAWETLVAANPLPAITGRVCHHPCESACNRRHYDDAITIHGVERFLGDRALHEGWAYPVAAPGSEAPRVAVVGAGPAGLSAAYHLLRNGCRITLIDAMPAAGGTMRTAIPRYRLPTEILDQELDRIVALPGIDFRPQTRLGRDISLQELQAEHQALFLGPGRRKGREWSADFAVPGDLHTGLQLLEAWVAEGTLPDQPRSVAIVGGGNTAVDLARVLRRQGVEQVHLISHQRVPAPDVPADDAMRATSREVSQAIEEGVTIHEHRGVRRLILRGERVVGMELVHMKKLVGQDGRLRRVAFEGTETVLHVDHVIPAIGQDVDPEGFNGLVERGQMNVEPWWGELRGHPNIFSGGDARSDHGTVSEAVGDGRRAALGIMRRLSAQPLDPGAPPEPIPFDDLNVHYFEPLPAAREPVLPPEHRKGLEEIEGGLDGSGVRNEAHRCLSCGDCLACDNCWTLCPDQSVLKTREIAADGSHYVFDYDYCKGCGICAHECPTGYIRMIPE</sequence>
<dbReference type="Pfam" id="PF00037">
    <property type="entry name" value="Fer4"/>
    <property type="match status" value="1"/>
</dbReference>
<organism evidence="5 6">
    <name type="scientific">Thioalkalivibrio nitratireducens (strain DSM 14787 / UNIQEM 213 / ALEN2)</name>
    <dbReference type="NCBI Taxonomy" id="1255043"/>
    <lineage>
        <taxon>Bacteria</taxon>
        <taxon>Pseudomonadati</taxon>
        <taxon>Pseudomonadota</taxon>
        <taxon>Gammaproteobacteria</taxon>
        <taxon>Chromatiales</taxon>
        <taxon>Ectothiorhodospiraceae</taxon>
        <taxon>Thioalkalivibrio</taxon>
    </lineage>
</organism>
<dbReference type="STRING" id="1255043.TVNIR_2014"/>
<dbReference type="eggNOG" id="COG0493">
    <property type="taxonomic scope" value="Bacteria"/>
</dbReference>
<dbReference type="Pfam" id="PF14691">
    <property type="entry name" value="Fer4_20"/>
    <property type="match status" value="1"/>
</dbReference>
<dbReference type="Pfam" id="PF07992">
    <property type="entry name" value="Pyr_redox_2"/>
    <property type="match status" value="1"/>
</dbReference>
<dbReference type="InterPro" id="IPR009051">
    <property type="entry name" value="Helical_ferredxn"/>
</dbReference>
<dbReference type="KEGG" id="tni:TVNIR_2014"/>
<dbReference type="PROSITE" id="PS00198">
    <property type="entry name" value="4FE4S_FER_1"/>
    <property type="match status" value="1"/>
</dbReference>
<keyword evidence="2" id="KW-0408">Iron</keyword>
<evidence type="ECO:0000313" key="5">
    <source>
        <dbReference type="EMBL" id="AGA33675.1"/>
    </source>
</evidence>
<evidence type="ECO:0000259" key="4">
    <source>
        <dbReference type="PROSITE" id="PS51379"/>
    </source>
</evidence>